<gene>
    <name evidence="1" type="ORF">GO988_01615</name>
</gene>
<evidence type="ECO:0000313" key="1">
    <source>
        <dbReference type="EMBL" id="MVN75017.1"/>
    </source>
</evidence>
<keyword evidence="2" id="KW-1185">Reference proteome</keyword>
<dbReference type="Gene3D" id="1.20.120.450">
    <property type="entry name" value="dinb family like domain"/>
    <property type="match status" value="1"/>
</dbReference>
<dbReference type="Pfam" id="PF07606">
    <property type="entry name" value="DUF1569"/>
    <property type="match status" value="1"/>
</dbReference>
<dbReference type="Proteomes" id="UP000441336">
    <property type="component" value="Unassembled WGS sequence"/>
</dbReference>
<dbReference type="InterPro" id="IPR034660">
    <property type="entry name" value="DinB/YfiT-like"/>
</dbReference>
<dbReference type="InterPro" id="IPR011463">
    <property type="entry name" value="DUF1569"/>
</dbReference>
<proteinExistence type="predicted"/>
<dbReference type="AlphaFoldDB" id="A0A7K1T9D1"/>
<reference evidence="1 2" key="1">
    <citation type="submission" date="2019-12" db="EMBL/GenBank/DDBJ databases">
        <title>Hymenobacter sp. HMF4947 Genome sequencing and assembly.</title>
        <authorList>
            <person name="Kang H."/>
            <person name="Cha I."/>
            <person name="Kim H."/>
            <person name="Joh K."/>
        </authorList>
    </citation>
    <scope>NUCLEOTIDE SEQUENCE [LARGE SCALE GENOMIC DNA]</scope>
    <source>
        <strain evidence="1 2">HMF4947</strain>
    </source>
</reference>
<dbReference type="EMBL" id="WQKZ01000001">
    <property type="protein sequence ID" value="MVN75017.1"/>
    <property type="molecule type" value="Genomic_DNA"/>
</dbReference>
<dbReference type="RefSeq" id="WP_157561787.1">
    <property type="nucleotide sequence ID" value="NZ_WQKZ01000001.1"/>
</dbReference>
<protein>
    <submittedName>
        <fullName evidence="1">DUF1569 domain-containing protein</fullName>
    </submittedName>
</protein>
<evidence type="ECO:0000313" key="2">
    <source>
        <dbReference type="Proteomes" id="UP000441336"/>
    </source>
</evidence>
<name>A0A7K1T9D1_9BACT</name>
<comment type="caution">
    <text evidence="1">The sequence shown here is derived from an EMBL/GenBank/DDBJ whole genome shotgun (WGS) entry which is preliminary data.</text>
</comment>
<organism evidence="1 2">
    <name type="scientific">Hymenobacter ginkgonis</name>
    <dbReference type="NCBI Taxonomy" id="2682976"/>
    <lineage>
        <taxon>Bacteria</taxon>
        <taxon>Pseudomonadati</taxon>
        <taxon>Bacteroidota</taxon>
        <taxon>Cytophagia</taxon>
        <taxon>Cytophagales</taxon>
        <taxon>Hymenobacteraceae</taxon>
        <taxon>Hymenobacter</taxon>
    </lineage>
</organism>
<sequence>MAANFLEPQANAALISRFFTLMPDTQRRWGTMTVGQMLVHCADQLRVSRGEKPLTSFRVPFFLKPALKWFFVTQLTEFKRNMKTLPELDAKARMTPPISFATDHATLIRLLNPASYPAGGIEHPLFGHLSAQEFGEITWKHLDHHLRQFGA</sequence>
<accession>A0A7K1T9D1</accession>